<feature type="compositionally biased region" description="Acidic residues" evidence="2">
    <location>
        <begin position="224"/>
        <end position="236"/>
    </location>
</feature>
<evidence type="ECO:0000256" key="1">
    <source>
        <dbReference type="PROSITE-ProRule" id="PRU00042"/>
    </source>
</evidence>
<protein>
    <recommendedName>
        <fullName evidence="4">C2H2-type domain-containing protein</fullName>
    </recommendedName>
</protein>
<feature type="compositionally biased region" description="Basic and acidic residues" evidence="2">
    <location>
        <begin position="1"/>
        <end position="22"/>
    </location>
</feature>
<dbReference type="SUPFAM" id="SSF57667">
    <property type="entry name" value="beta-beta-alpha zinc fingers"/>
    <property type="match status" value="1"/>
</dbReference>
<feature type="transmembrane region" description="Helical" evidence="3">
    <location>
        <begin position="544"/>
        <end position="567"/>
    </location>
</feature>
<sequence>MENDMGDKDQGGSKRLREKEHDGDDEAEQNSSSSKRQRPSEERESEPSQLQPPFAPIDFDKHRPYSCELCSDKFRRHDTLEQHFRTWHEKSATEAKDLVEAAKHKYLKENPNFSTNESLQVNGRSRLHANTRDTALRRETMYPFYDPRVIENLVSMHFNYIRSKNQRHEPPGPQQLEKPNQISNSAGKLGQDITQENSQMILYGVEPYSCSSSSISSVSRSDLENESDISEEDEHNDLENTIRQNLAEYRNDIEFGPELPVSPVPFNEGQSQLSNLSVMMETEEIVSNRGTPELAQVDLNTMDADGRSEIIEEENDIVPGPDVNVSDMQSGTSSADTGETIENMQVNNGKGNDHDDSQQLHTPAQYYDTLENVEVRGNVKTVLEGDHGQQHESDGGERTSAQLRANSTTTSKDVQFIRDQMNAKKNNTKLVPNHSEILAANSPWLRFRLDSSPGSTKHVQSQEQKGSEQRELNVKIDGDQPRVAINLQQRSGKIRLHIISPGRDGYLHFHRHTRAPPPSSELKRSESEIRNGEWEQSVIPIRGVFVQAIVLLICVFLVIFWSTWVYFSSQ</sequence>
<keyword evidence="1" id="KW-0862">Zinc</keyword>
<feature type="region of interest" description="Disordered" evidence="2">
    <location>
        <begin position="317"/>
        <end position="337"/>
    </location>
</feature>
<dbReference type="InterPro" id="IPR036236">
    <property type="entry name" value="Znf_C2H2_sf"/>
</dbReference>
<reference evidence="5 6" key="1">
    <citation type="submission" date="2024-08" db="EMBL/GenBank/DDBJ databases">
        <authorList>
            <person name="Cucini C."/>
            <person name="Frati F."/>
        </authorList>
    </citation>
    <scope>NUCLEOTIDE SEQUENCE [LARGE SCALE GENOMIC DNA]</scope>
</reference>
<evidence type="ECO:0000256" key="2">
    <source>
        <dbReference type="SAM" id="MobiDB-lite"/>
    </source>
</evidence>
<feature type="region of interest" description="Disordered" evidence="2">
    <location>
        <begin position="1"/>
        <end position="59"/>
    </location>
</feature>
<dbReference type="Gene3D" id="3.30.160.60">
    <property type="entry name" value="Classic Zinc Finger"/>
    <property type="match status" value="1"/>
</dbReference>
<evidence type="ECO:0000313" key="5">
    <source>
        <dbReference type="EMBL" id="CAL8075599.1"/>
    </source>
</evidence>
<evidence type="ECO:0000256" key="3">
    <source>
        <dbReference type="SAM" id="Phobius"/>
    </source>
</evidence>
<feature type="region of interest" description="Disordered" evidence="2">
    <location>
        <begin position="213"/>
        <end position="238"/>
    </location>
</feature>
<feature type="compositionally biased region" description="Polar residues" evidence="2">
    <location>
        <begin position="452"/>
        <end position="464"/>
    </location>
</feature>
<dbReference type="PROSITE" id="PS00028">
    <property type="entry name" value="ZINC_FINGER_C2H2_1"/>
    <property type="match status" value="1"/>
</dbReference>
<keyword evidence="6" id="KW-1185">Reference proteome</keyword>
<dbReference type="EMBL" id="CAXLJM020000008">
    <property type="protein sequence ID" value="CAL8075599.1"/>
    <property type="molecule type" value="Genomic_DNA"/>
</dbReference>
<keyword evidence="3" id="KW-1133">Transmembrane helix</keyword>
<keyword evidence="1" id="KW-0479">Metal-binding</keyword>
<feature type="region of interest" description="Disordered" evidence="2">
    <location>
        <begin position="164"/>
        <end position="187"/>
    </location>
</feature>
<gene>
    <name evidence="5" type="ORF">ODALV1_LOCUS3227</name>
</gene>
<dbReference type="InterPro" id="IPR013087">
    <property type="entry name" value="Znf_C2H2_type"/>
</dbReference>
<accession>A0ABP1PSD2</accession>
<comment type="caution">
    <text evidence="5">The sequence shown here is derived from an EMBL/GenBank/DDBJ whole genome shotgun (WGS) entry which is preliminary data.</text>
</comment>
<organism evidence="5 6">
    <name type="scientific">Orchesella dallaii</name>
    <dbReference type="NCBI Taxonomy" id="48710"/>
    <lineage>
        <taxon>Eukaryota</taxon>
        <taxon>Metazoa</taxon>
        <taxon>Ecdysozoa</taxon>
        <taxon>Arthropoda</taxon>
        <taxon>Hexapoda</taxon>
        <taxon>Collembola</taxon>
        <taxon>Entomobryomorpha</taxon>
        <taxon>Entomobryoidea</taxon>
        <taxon>Orchesellidae</taxon>
        <taxon>Orchesellinae</taxon>
        <taxon>Orchesella</taxon>
    </lineage>
</organism>
<feature type="domain" description="C2H2-type" evidence="4">
    <location>
        <begin position="65"/>
        <end position="93"/>
    </location>
</feature>
<feature type="compositionally biased region" description="Basic and acidic residues" evidence="2">
    <location>
        <begin position="384"/>
        <end position="397"/>
    </location>
</feature>
<dbReference type="Proteomes" id="UP001642540">
    <property type="component" value="Unassembled WGS sequence"/>
</dbReference>
<name>A0ABP1PSD2_9HEXA</name>
<feature type="compositionally biased region" description="Polar residues" evidence="2">
    <location>
        <begin position="399"/>
        <end position="411"/>
    </location>
</feature>
<proteinExistence type="predicted"/>
<dbReference type="PROSITE" id="PS50157">
    <property type="entry name" value="ZINC_FINGER_C2H2_2"/>
    <property type="match status" value="1"/>
</dbReference>
<evidence type="ECO:0000259" key="4">
    <source>
        <dbReference type="PROSITE" id="PS50157"/>
    </source>
</evidence>
<feature type="compositionally biased region" description="Polar residues" evidence="2">
    <location>
        <begin position="177"/>
        <end position="187"/>
    </location>
</feature>
<keyword evidence="3" id="KW-0472">Membrane</keyword>
<feature type="compositionally biased region" description="Polar residues" evidence="2">
    <location>
        <begin position="326"/>
        <end position="337"/>
    </location>
</feature>
<evidence type="ECO:0000313" key="6">
    <source>
        <dbReference type="Proteomes" id="UP001642540"/>
    </source>
</evidence>
<feature type="region of interest" description="Disordered" evidence="2">
    <location>
        <begin position="384"/>
        <end position="411"/>
    </location>
</feature>
<keyword evidence="3" id="KW-0812">Transmembrane</keyword>
<feature type="region of interest" description="Disordered" evidence="2">
    <location>
        <begin position="450"/>
        <end position="470"/>
    </location>
</feature>
<keyword evidence="1" id="KW-0863">Zinc-finger</keyword>